<gene>
    <name evidence="2" type="ORF">DERF_014418</name>
</gene>
<proteinExistence type="predicted"/>
<comment type="caution">
    <text evidence="2">The sequence shown here is derived from an EMBL/GenBank/DDBJ whole genome shotgun (WGS) entry which is preliminary data.</text>
</comment>
<keyword evidence="3" id="KW-1185">Reference proteome</keyword>
<keyword evidence="1" id="KW-0472">Membrane</keyword>
<organism evidence="2 3">
    <name type="scientific">Dermatophagoides farinae</name>
    <name type="common">American house dust mite</name>
    <dbReference type="NCBI Taxonomy" id="6954"/>
    <lineage>
        <taxon>Eukaryota</taxon>
        <taxon>Metazoa</taxon>
        <taxon>Ecdysozoa</taxon>
        <taxon>Arthropoda</taxon>
        <taxon>Chelicerata</taxon>
        <taxon>Arachnida</taxon>
        <taxon>Acari</taxon>
        <taxon>Acariformes</taxon>
        <taxon>Sarcoptiformes</taxon>
        <taxon>Astigmata</taxon>
        <taxon>Psoroptidia</taxon>
        <taxon>Analgoidea</taxon>
        <taxon>Pyroglyphidae</taxon>
        <taxon>Dermatophagoidinae</taxon>
        <taxon>Dermatophagoides</taxon>
    </lineage>
</organism>
<dbReference type="Proteomes" id="UP000790347">
    <property type="component" value="Unassembled WGS sequence"/>
</dbReference>
<evidence type="ECO:0008006" key="4">
    <source>
        <dbReference type="Google" id="ProtNLM"/>
    </source>
</evidence>
<dbReference type="AlphaFoldDB" id="A0A922HM85"/>
<evidence type="ECO:0000313" key="2">
    <source>
        <dbReference type="EMBL" id="KAH9493680.1"/>
    </source>
</evidence>
<evidence type="ECO:0000313" key="3">
    <source>
        <dbReference type="Proteomes" id="UP000790347"/>
    </source>
</evidence>
<reference evidence="2" key="1">
    <citation type="submission" date="2013-05" db="EMBL/GenBank/DDBJ databases">
        <authorList>
            <person name="Yim A.K.Y."/>
            <person name="Chan T.F."/>
            <person name="Ji K.M."/>
            <person name="Liu X.Y."/>
            <person name="Zhou J.W."/>
            <person name="Li R.Q."/>
            <person name="Yang K.Y."/>
            <person name="Li J."/>
            <person name="Li M."/>
            <person name="Law P.T.W."/>
            <person name="Wu Y.L."/>
            <person name="Cai Z.L."/>
            <person name="Qin H."/>
            <person name="Bao Y."/>
            <person name="Leung R.K.K."/>
            <person name="Ng P.K.S."/>
            <person name="Zou J."/>
            <person name="Zhong X.J."/>
            <person name="Ran P.X."/>
            <person name="Zhong N.S."/>
            <person name="Liu Z.G."/>
            <person name="Tsui S.K.W."/>
        </authorList>
    </citation>
    <scope>NUCLEOTIDE SEQUENCE</scope>
    <source>
        <strain evidence="2">Derf</strain>
        <tissue evidence="2">Whole organism</tissue>
    </source>
</reference>
<accession>A0A922HM85</accession>
<name>A0A922HM85_DERFA</name>
<feature type="transmembrane region" description="Helical" evidence="1">
    <location>
        <begin position="88"/>
        <end position="110"/>
    </location>
</feature>
<dbReference type="EMBL" id="ASGP02000008">
    <property type="protein sequence ID" value="KAH9493680.1"/>
    <property type="molecule type" value="Genomic_DNA"/>
</dbReference>
<protein>
    <recommendedName>
        <fullName evidence="4">Transmembrane protein</fullName>
    </recommendedName>
</protein>
<keyword evidence="1" id="KW-1133">Transmembrane helix</keyword>
<feature type="transmembrane region" description="Helical" evidence="1">
    <location>
        <begin position="48"/>
        <end position="68"/>
    </location>
</feature>
<keyword evidence="1" id="KW-0812">Transmembrane</keyword>
<evidence type="ECO:0000256" key="1">
    <source>
        <dbReference type="SAM" id="Phobius"/>
    </source>
</evidence>
<reference evidence="2" key="2">
    <citation type="journal article" date="2022" name="Res Sq">
        <title>Comparative Genomics Reveals Insights into the Divergent Evolution of Astigmatic Mites and Household Pest Adaptations.</title>
        <authorList>
            <person name="Xiong Q."/>
            <person name="Wan A.T.-Y."/>
            <person name="Liu X.-Y."/>
            <person name="Fung C.S.-H."/>
            <person name="Xiao X."/>
            <person name="Malainual N."/>
            <person name="Hou J."/>
            <person name="Wang L."/>
            <person name="Wang M."/>
            <person name="Yang K."/>
            <person name="Cui Y."/>
            <person name="Leung E."/>
            <person name="Nong W."/>
            <person name="Shin S.-K."/>
            <person name="Au S."/>
            <person name="Jeong K.Y."/>
            <person name="Chew F.T."/>
            <person name="Hui J."/>
            <person name="Leung T.F."/>
            <person name="Tungtrongchitr A."/>
            <person name="Zhong N."/>
            <person name="Liu Z."/>
            <person name="Tsui S."/>
        </authorList>
    </citation>
    <scope>NUCLEOTIDE SEQUENCE</scope>
    <source>
        <strain evidence="2">Derf</strain>
        <tissue evidence="2">Whole organism</tissue>
    </source>
</reference>
<sequence length="150" mass="18456">MKPIVFGEDVLIKSFDCLKYYLLRTEFTIDQYINHQCSINYQTFYRSIWITTLSWIAIIFLSIITFWPSNGFFLKIENFEQKFNVQRIDLSFTCLIIVLLISESTWFISLQKYLKYRYKSINFYVNYLNFDLKRQMERKNQIFYSHFVRM</sequence>